<accession>A0A316YRB9</accession>
<evidence type="ECO:0000313" key="2">
    <source>
        <dbReference type="Proteomes" id="UP000245768"/>
    </source>
</evidence>
<dbReference type="GeneID" id="37043567"/>
<dbReference type="Proteomes" id="UP000245768">
    <property type="component" value="Unassembled WGS sequence"/>
</dbReference>
<protein>
    <submittedName>
        <fullName evidence="1">Uncharacterized protein</fullName>
    </submittedName>
</protein>
<name>A0A316YRB9_9BASI</name>
<reference evidence="1 2" key="1">
    <citation type="journal article" date="2018" name="Mol. Biol. Evol.">
        <title>Broad Genomic Sampling Reveals a Smut Pathogenic Ancestry of the Fungal Clade Ustilaginomycotina.</title>
        <authorList>
            <person name="Kijpornyongpan T."/>
            <person name="Mondo S.J."/>
            <person name="Barry K."/>
            <person name="Sandor L."/>
            <person name="Lee J."/>
            <person name="Lipzen A."/>
            <person name="Pangilinan J."/>
            <person name="LaButti K."/>
            <person name="Hainaut M."/>
            <person name="Henrissat B."/>
            <person name="Grigoriev I.V."/>
            <person name="Spatafora J.W."/>
            <person name="Aime M.C."/>
        </authorList>
    </citation>
    <scope>NUCLEOTIDE SEQUENCE [LARGE SCALE GENOMIC DNA]</scope>
    <source>
        <strain evidence="1 2">MCA 4198</strain>
    </source>
</reference>
<dbReference type="AlphaFoldDB" id="A0A316YRB9"/>
<dbReference type="RefSeq" id="XP_025377523.1">
    <property type="nucleotide sequence ID" value="XM_025521651.1"/>
</dbReference>
<organism evidence="1 2">
    <name type="scientific">Acaromyces ingoldii</name>
    <dbReference type="NCBI Taxonomy" id="215250"/>
    <lineage>
        <taxon>Eukaryota</taxon>
        <taxon>Fungi</taxon>
        <taxon>Dikarya</taxon>
        <taxon>Basidiomycota</taxon>
        <taxon>Ustilaginomycotina</taxon>
        <taxon>Exobasidiomycetes</taxon>
        <taxon>Exobasidiales</taxon>
        <taxon>Cryptobasidiaceae</taxon>
        <taxon>Acaromyces</taxon>
    </lineage>
</organism>
<dbReference type="PROSITE" id="PS51257">
    <property type="entry name" value="PROKAR_LIPOPROTEIN"/>
    <property type="match status" value="1"/>
</dbReference>
<sequence length="58" mass="6310">MVQVRRGLLLCLASCQTGLFLLSLLVSCPLCPFPLLCKHHLAILYCLALYSVGGFGSR</sequence>
<dbReference type="OrthoDB" id="10692151at2759"/>
<dbReference type="InParanoid" id="A0A316YRB9"/>
<proteinExistence type="predicted"/>
<dbReference type="EMBL" id="KZ819636">
    <property type="protein sequence ID" value="PWN90325.1"/>
    <property type="molecule type" value="Genomic_DNA"/>
</dbReference>
<keyword evidence="2" id="KW-1185">Reference proteome</keyword>
<gene>
    <name evidence="1" type="ORF">FA10DRAFT_266814</name>
</gene>
<evidence type="ECO:0000313" key="1">
    <source>
        <dbReference type="EMBL" id="PWN90325.1"/>
    </source>
</evidence>